<sequence>MKHILILLSIFLALSLFPSYSQEFSQNDSLLYFQRKAQEEAFLADVIKRRENEKVSKVNHQKQTTSSLPVTWKPRGPKKLSEGFLDFIFDANDTSGKKAWLATLGGLWYNIDLPSDSSWHKIDAVSDYIYSLAQNPTNSLEIAVSSDKGLYITSDGGNSWSLVSNKFSHSLAYNINGDLFYRNHFEVKKFNRSTNLFESFLEANITFWEEINPEISSLHFDHEGLIYVGLANGKIYRSSSPNGGVWANIMSSPLASNSFYTDFCIAKDNNDNKILYAINTKQSNTNSVNWLRKSTNGGNSWLDLSIPTTQGVHFFLRDNTAFYVDPSDPNKIAMYSGVITYSTNGGTSWNTTSPVSYIRYGYNNHLVSSPSGSFAAVSSMDIDIITGIFSGNSITSEERKNDINTASISPFEFINNYKDSIYFFPIPYTSNDWAFSGVNYLEPILGFQNTPNNLTISDKNEPNLNFVSVPSLRFFNREGEFLENYLDIGSIFGHRIYDEMTNTFYGYKFSSEINNQTILYRVSGVGSGNEKLENLLIGKYFESPTLYVLSKNELLLKAYESNSYKIYRLKIQEDNTVLFNEITLPTNIIEEIKTDRTNSNLIFFCDYNSGLYYSEDKGLTWNNKTGGSLTGVSYYALNPSNPEQVFIVSDYQLYVTNTFLSTTPTWLNITGNLPLKNLYWIKYRESDGQLIISVPYGGIYSTNYFQNSVPDSIIYANYPRTLCVNEPFKVTFYRNGAFSENNSYELWLSDANGDFSNATKIGDSETSPIYGQIPNNTPSGTDYQIRVLSTNTAVPIIRADSEPIEIGQGTPLFLPDYPKAINETNNGFVLNAPVNQNAEVWYVVVPEGNPGPNLEQFISGKDSSGLAYLVADSINAITNESNPLIITGLLAGNNYDVYVATKLPYESCFSSMSKLTVNTIGNPVNYCTPIHTNGCTGDHYISEVVTGIGYSSVKTVLNPFNSGCSGSAYTFNSKNIETIITGINEKTLQIRLHDFKGSFPQRQLGVWIDLNNDGDFEDSNELLRNNPTQNNPTYVNLLAHITSSPGIKRLRIRVIDTEENSNPMSPCNTYISGETEDYLVNVETNEPYIFANLDKESVGQCEVIKVVMEVTGSYNSGNLFQVELSDSTGNFADSTVLLSGLSATLPVNIQVPNSIPSGANYKLRVVSTNPVAITYESAGFSIKPNNKDVLTDYTSGSVQVSQIGTITGKNNIQGTSRIDYKAWNSVILSPAFEASPSSGGTFKAEIVGCDN</sequence>
<dbReference type="InterPro" id="IPR045474">
    <property type="entry name" value="GEVED"/>
</dbReference>
<dbReference type="EMBL" id="CP029480">
    <property type="protein sequence ID" value="AWV99731.1"/>
    <property type="molecule type" value="Genomic_DNA"/>
</dbReference>
<feature type="domain" description="GEVED" evidence="1">
    <location>
        <begin position="1004"/>
        <end position="1081"/>
    </location>
</feature>
<evidence type="ECO:0000313" key="2">
    <source>
        <dbReference type="EMBL" id="AWV99731.1"/>
    </source>
</evidence>
<dbReference type="AlphaFoldDB" id="A0A2Z4GEZ6"/>
<dbReference type="OrthoDB" id="9757947at2"/>
<evidence type="ECO:0000313" key="3">
    <source>
        <dbReference type="Proteomes" id="UP000249873"/>
    </source>
</evidence>
<name>A0A2Z4GEZ6_9BACT</name>
<dbReference type="InterPro" id="IPR015943">
    <property type="entry name" value="WD40/YVTN_repeat-like_dom_sf"/>
</dbReference>
<dbReference type="KEGG" id="als:DJ013_16745"/>
<evidence type="ECO:0000259" key="1">
    <source>
        <dbReference type="Pfam" id="PF20009"/>
    </source>
</evidence>
<accession>A0A2Z4GEZ6</accession>
<reference evidence="2 3" key="1">
    <citation type="submission" date="2018-05" db="EMBL/GenBank/DDBJ databases">
        <title>Complete genome sequence of Arcticibacterium luteifluviistationis SM1504T, a cytophagaceae bacterium isolated from Arctic surface seawater.</title>
        <authorList>
            <person name="Li Y."/>
            <person name="Qin Q.-L."/>
        </authorList>
    </citation>
    <scope>NUCLEOTIDE SEQUENCE [LARGE SCALE GENOMIC DNA]</scope>
    <source>
        <strain evidence="2 3">SM1504</strain>
    </source>
</reference>
<dbReference type="InterPro" id="IPR055015">
    <property type="entry name" value="GCX_COOH"/>
</dbReference>
<dbReference type="Gene3D" id="2.130.10.10">
    <property type="entry name" value="YVTN repeat-like/Quinoprotein amine dehydrogenase"/>
    <property type="match status" value="2"/>
</dbReference>
<keyword evidence="3" id="KW-1185">Reference proteome</keyword>
<dbReference type="NCBIfam" id="NF045639">
    <property type="entry name" value="GCX_COOH"/>
    <property type="match status" value="1"/>
</dbReference>
<organism evidence="2 3">
    <name type="scientific">Arcticibacterium luteifluviistationis</name>
    <dbReference type="NCBI Taxonomy" id="1784714"/>
    <lineage>
        <taxon>Bacteria</taxon>
        <taxon>Pseudomonadati</taxon>
        <taxon>Bacteroidota</taxon>
        <taxon>Cytophagia</taxon>
        <taxon>Cytophagales</taxon>
        <taxon>Leadbetterellaceae</taxon>
        <taxon>Arcticibacterium</taxon>
    </lineage>
</organism>
<dbReference type="Pfam" id="PF20009">
    <property type="entry name" value="GEVED"/>
    <property type="match status" value="1"/>
</dbReference>
<gene>
    <name evidence="2" type="ORF">DJ013_16745</name>
</gene>
<dbReference type="Proteomes" id="UP000249873">
    <property type="component" value="Chromosome"/>
</dbReference>
<protein>
    <recommendedName>
        <fullName evidence="1">GEVED domain-containing protein</fullName>
    </recommendedName>
</protein>
<dbReference type="RefSeq" id="WP_111373099.1">
    <property type="nucleotide sequence ID" value="NZ_CP029480.1"/>
</dbReference>
<proteinExistence type="predicted"/>
<dbReference type="SUPFAM" id="SSF110296">
    <property type="entry name" value="Oligoxyloglucan reducing end-specific cellobiohydrolase"/>
    <property type="match status" value="2"/>
</dbReference>